<organism evidence="8 9">
    <name type="scientific">Novosphingobium sediminis</name>
    <dbReference type="NCBI Taxonomy" id="707214"/>
    <lineage>
        <taxon>Bacteria</taxon>
        <taxon>Pseudomonadati</taxon>
        <taxon>Pseudomonadota</taxon>
        <taxon>Alphaproteobacteria</taxon>
        <taxon>Sphingomonadales</taxon>
        <taxon>Sphingomonadaceae</taxon>
        <taxon>Novosphingobium</taxon>
    </lineage>
</organism>
<name>A0A512AN81_9SPHN</name>
<evidence type="ECO:0000256" key="6">
    <source>
        <dbReference type="SAM" id="MobiDB-lite"/>
    </source>
</evidence>
<evidence type="ECO:0000313" key="9">
    <source>
        <dbReference type="Proteomes" id="UP000321464"/>
    </source>
</evidence>
<evidence type="ECO:0008006" key="10">
    <source>
        <dbReference type="Google" id="ProtNLM"/>
    </source>
</evidence>
<dbReference type="Pfam" id="PF04610">
    <property type="entry name" value="TrbL"/>
    <property type="match status" value="2"/>
</dbReference>
<dbReference type="AlphaFoldDB" id="A0A512AN81"/>
<evidence type="ECO:0000313" key="8">
    <source>
        <dbReference type="EMBL" id="GEO01169.1"/>
    </source>
</evidence>
<evidence type="ECO:0000256" key="2">
    <source>
        <dbReference type="ARBA" id="ARBA00007802"/>
    </source>
</evidence>
<dbReference type="EMBL" id="BJYR01000020">
    <property type="protein sequence ID" value="GEO01169.1"/>
    <property type="molecule type" value="Genomic_DNA"/>
</dbReference>
<feature type="transmembrane region" description="Helical" evidence="7">
    <location>
        <begin position="233"/>
        <end position="255"/>
    </location>
</feature>
<proteinExistence type="inferred from homology"/>
<feature type="transmembrane region" description="Helical" evidence="7">
    <location>
        <begin position="279"/>
        <end position="302"/>
    </location>
</feature>
<feature type="transmembrane region" description="Helical" evidence="7">
    <location>
        <begin position="198"/>
        <end position="221"/>
    </location>
</feature>
<gene>
    <name evidence="8" type="ORF">NSE01_30010</name>
</gene>
<dbReference type="OrthoDB" id="7400974at2"/>
<protein>
    <recommendedName>
        <fullName evidence="10">Type IV secretion system protein VirB6</fullName>
    </recommendedName>
</protein>
<accession>A0A512AN81</accession>
<feature type="region of interest" description="Disordered" evidence="6">
    <location>
        <begin position="355"/>
        <end position="411"/>
    </location>
</feature>
<feature type="transmembrane region" description="Helical" evidence="7">
    <location>
        <begin position="36"/>
        <end position="60"/>
    </location>
</feature>
<reference evidence="8 9" key="1">
    <citation type="submission" date="2019-07" db="EMBL/GenBank/DDBJ databases">
        <title>Whole genome shotgun sequence of Novosphingobium sediminis NBRC 106119.</title>
        <authorList>
            <person name="Hosoyama A."/>
            <person name="Uohara A."/>
            <person name="Ohji S."/>
            <person name="Ichikawa N."/>
        </authorList>
    </citation>
    <scope>NUCLEOTIDE SEQUENCE [LARGE SCALE GENOMIC DNA]</scope>
    <source>
        <strain evidence="8 9">NBRC 106119</strain>
    </source>
</reference>
<keyword evidence="4 7" id="KW-1133">Transmembrane helix</keyword>
<dbReference type="GO" id="GO:0030255">
    <property type="term" value="P:protein secretion by the type IV secretion system"/>
    <property type="evidence" value="ECO:0007669"/>
    <property type="project" value="InterPro"/>
</dbReference>
<evidence type="ECO:0000256" key="4">
    <source>
        <dbReference type="ARBA" id="ARBA00022989"/>
    </source>
</evidence>
<feature type="region of interest" description="Disordered" evidence="6">
    <location>
        <begin position="324"/>
        <end position="343"/>
    </location>
</feature>
<keyword evidence="5 7" id="KW-0472">Membrane</keyword>
<dbReference type="GO" id="GO:0016020">
    <property type="term" value="C:membrane"/>
    <property type="evidence" value="ECO:0007669"/>
    <property type="project" value="UniProtKB-SubCell"/>
</dbReference>
<sequence>MMASCPPFDPTGPFVKGLLAYTDCETANLAEQGYRLIGAGTVFAQALDGLLIVAVALFGYRMLMGETPHLRDGVMQVIKIGFVLALAQHWSSYQPAVYNLATGAPPMLVSQLFGEASRSQSGTQGQLVDRVEAVDAALGLILHPERDTRTSTLPRPPIAGAAVVDPANQAGPELAPETRDTLTSANNTLLLTMVSGAIGLRIAMALLLALGPLFIAGLLFGGTTSLFSGWVRALLGTMLGLVCVPVVMAFELALVEPQVAALNRTFVLGTAFGALPDRLWIITTAFAASLILALLLIIRAAAGLRFERWGRMVSEMIAPGAQSGPIVLPHRDDRPHTPVARDHAQRVADAAVAAERREAPAARHGSRTTVIERGQGSQSWQGASVAASGPAAPSRATGGRTSAAAQRRDGR</sequence>
<evidence type="ECO:0000256" key="5">
    <source>
        <dbReference type="ARBA" id="ARBA00023136"/>
    </source>
</evidence>
<comment type="similarity">
    <text evidence="2">Belongs to the TrbL/VirB6 family.</text>
</comment>
<evidence type="ECO:0000256" key="3">
    <source>
        <dbReference type="ARBA" id="ARBA00022692"/>
    </source>
</evidence>
<feature type="compositionally biased region" description="Low complexity" evidence="6">
    <location>
        <begin position="382"/>
        <end position="400"/>
    </location>
</feature>
<dbReference type="InterPro" id="IPR007688">
    <property type="entry name" value="Conjugal_tfr_TrbL/VirB6"/>
</dbReference>
<keyword evidence="3 7" id="KW-0812">Transmembrane</keyword>
<comment type="subcellular location">
    <subcellularLocation>
        <location evidence="1">Membrane</location>
        <topology evidence="1">Multi-pass membrane protein</topology>
    </subcellularLocation>
</comment>
<dbReference type="Proteomes" id="UP000321464">
    <property type="component" value="Unassembled WGS sequence"/>
</dbReference>
<feature type="compositionally biased region" description="Basic and acidic residues" evidence="6">
    <location>
        <begin position="329"/>
        <end position="343"/>
    </location>
</feature>
<keyword evidence="9" id="KW-1185">Reference proteome</keyword>
<evidence type="ECO:0000256" key="7">
    <source>
        <dbReference type="SAM" id="Phobius"/>
    </source>
</evidence>
<dbReference type="RefSeq" id="WP_147160500.1">
    <property type="nucleotide sequence ID" value="NZ_BJYR01000020.1"/>
</dbReference>
<evidence type="ECO:0000256" key="1">
    <source>
        <dbReference type="ARBA" id="ARBA00004141"/>
    </source>
</evidence>
<comment type="caution">
    <text evidence="8">The sequence shown here is derived from an EMBL/GenBank/DDBJ whole genome shotgun (WGS) entry which is preliminary data.</text>
</comment>